<accession>F9W821</accession>
<organism evidence="6 7">
    <name type="scientific">Trypanosoma congolense (strain IL3000)</name>
    <dbReference type="NCBI Taxonomy" id="1068625"/>
    <lineage>
        <taxon>Eukaryota</taxon>
        <taxon>Discoba</taxon>
        <taxon>Euglenozoa</taxon>
        <taxon>Kinetoplastea</taxon>
        <taxon>Metakinetoplastina</taxon>
        <taxon>Trypanosomatida</taxon>
        <taxon>Trypanosomatidae</taxon>
        <taxon>Trypanosoma</taxon>
        <taxon>Nannomonas</taxon>
    </lineage>
</organism>
<dbReference type="GO" id="GO:0006338">
    <property type="term" value="P:chromatin remodeling"/>
    <property type="evidence" value="ECO:0007669"/>
    <property type="project" value="InterPro"/>
</dbReference>
<dbReference type="VEuPathDB" id="TriTrypDB:TcIL3000_0_41050"/>
<comment type="caution">
    <text evidence="6">The sequence shown here is derived from an EMBL/GenBank/DDBJ whole genome shotgun (WGS) entry which is preliminary data.</text>
</comment>
<name>F9W821_TRYCI</name>
<evidence type="ECO:0000256" key="1">
    <source>
        <dbReference type="ARBA" id="ARBA00022723"/>
    </source>
</evidence>
<reference evidence="7" key="1">
    <citation type="submission" date="2011-07" db="EMBL/GenBank/DDBJ databases">
        <title>Divergent evolution of antigenic variation in African trypanosomes.</title>
        <authorList>
            <person name="Jackson A.P."/>
            <person name="Berry A."/>
            <person name="Allison H.C."/>
            <person name="Burton P."/>
            <person name="Anderson J."/>
            <person name="Aslett M."/>
            <person name="Brown R."/>
            <person name="Corton N."/>
            <person name="Harris D."/>
            <person name="Hauser H."/>
            <person name="Gamble J."/>
            <person name="Gilderthorp R."/>
            <person name="McQuillan J."/>
            <person name="Quail M.A."/>
            <person name="Sanders M."/>
            <person name="Van Tonder A."/>
            <person name="Ginger M.L."/>
            <person name="Donelson J.E."/>
            <person name="Field M.C."/>
            <person name="Barry J.D."/>
            <person name="Berriman M."/>
            <person name="Hertz-Fowler C."/>
        </authorList>
    </citation>
    <scope>NUCLEOTIDE SEQUENCE [LARGE SCALE GENOMIC DNA]</scope>
    <source>
        <strain evidence="7">IL3000</strain>
    </source>
</reference>
<dbReference type="SUPFAM" id="SSF144232">
    <property type="entry name" value="HIT/MYND zinc finger-like"/>
    <property type="match status" value="1"/>
</dbReference>
<feature type="domain" description="HIT-type" evidence="5">
    <location>
        <begin position="256"/>
        <end position="284"/>
    </location>
</feature>
<dbReference type="CDD" id="cd21437">
    <property type="entry name" value="zf-HIT_ZNHIT1_like"/>
    <property type="match status" value="1"/>
</dbReference>
<dbReference type="InterPro" id="IPR039723">
    <property type="entry name" value="Vps71/ZNHIT1"/>
</dbReference>
<evidence type="ECO:0000256" key="2">
    <source>
        <dbReference type="ARBA" id="ARBA00022771"/>
    </source>
</evidence>
<evidence type="ECO:0000313" key="7">
    <source>
        <dbReference type="Proteomes" id="UP000000702"/>
    </source>
</evidence>
<reference evidence="6 7" key="2">
    <citation type="journal article" date="2012" name="Proc. Natl. Acad. Sci. U.S.A.">
        <title>Antigenic diversity is generated by distinct evolutionary mechanisms in African trypanosome species.</title>
        <authorList>
            <person name="Jackson A.P."/>
            <person name="Berry A."/>
            <person name="Aslett M."/>
            <person name="Allison H.C."/>
            <person name="Burton P."/>
            <person name="Vavrova-Anderson J."/>
            <person name="Brown R."/>
            <person name="Browne H."/>
            <person name="Corton N."/>
            <person name="Hauser H."/>
            <person name="Gamble J."/>
            <person name="Gilderthorp R."/>
            <person name="Marcello L."/>
            <person name="McQuillan J."/>
            <person name="Otto T.D."/>
            <person name="Quail M.A."/>
            <person name="Sanders M.J."/>
            <person name="van Tonder A."/>
            <person name="Ginger M.L."/>
            <person name="Field M.C."/>
            <person name="Barry J.D."/>
            <person name="Hertz-Fowler C."/>
            <person name="Berriman M."/>
        </authorList>
    </citation>
    <scope>NUCLEOTIDE SEQUENCE [LARGE SCALE GENOMIC DNA]</scope>
    <source>
        <strain evidence="6 7">IL3000</strain>
    </source>
</reference>
<sequence>MYWMRRMPSVFAISCLFIFPFVCLLFFSLSPHIALLRAIMTSSRTHNALAHQLQEERLEKLCDDNAFVNVVDVLRRRKHDAFPADGNSTEVDFFEVGTTSATAPPRIHLTRFLLEQHRSYLKAMGLDEDEKQHCDSKAGGDSSSVSTWSSAASSEKSEIVSTSRRGKRGRKRGRSKYGKSRKASQQVPNDSAPPNREDNNRNTVNIASGDSSLLAWECRYIRDWCHAQKVGSAEVQVPTVSYTSMTAPPPLHAGGHHLCSVCLLPAGYRCVRCRRALFCSIECHVVHEATRCMKFIV</sequence>
<evidence type="ECO:0000256" key="3">
    <source>
        <dbReference type="ARBA" id="ARBA00022833"/>
    </source>
</evidence>
<dbReference type="AlphaFoldDB" id="F9W821"/>
<proteinExistence type="predicted"/>
<protein>
    <submittedName>
        <fullName evidence="6">WGS project CAEQ00000000 data, annotated contig 1693</fullName>
    </submittedName>
</protein>
<keyword evidence="7" id="KW-1185">Reference proteome</keyword>
<dbReference type="Pfam" id="PF04438">
    <property type="entry name" value="zf-HIT"/>
    <property type="match status" value="1"/>
</dbReference>
<keyword evidence="3" id="KW-0862">Zinc</keyword>
<dbReference type="Proteomes" id="UP000000702">
    <property type="component" value="Unassembled WGS sequence"/>
</dbReference>
<feature type="region of interest" description="Disordered" evidence="4">
    <location>
        <begin position="131"/>
        <end position="205"/>
    </location>
</feature>
<keyword evidence="2" id="KW-0863">Zinc-finger</keyword>
<dbReference type="PANTHER" id="PTHR13093">
    <property type="entry name" value="ZINC FINGER HIT DOMAIN CONTAINING PROTEIN 1"/>
    <property type="match status" value="1"/>
</dbReference>
<dbReference type="EMBL" id="CAEQ01001123">
    <property type="protein sequence ID" value="CCD13347.1"/>
    <property type="molecule type" value="Genomic_DNA"/>
</dbReference>
<gene>
    <name evidence="6" type="ORF">TCIL3000_0_41050</name>
</gene>
<dbReference type="GO" id="GO:0005634">
    <property type="term" value="C:nucleus"/>
    <property type="evidence" value="ECO:0007669"/>
    <property type="project" value="UniProtKB-ARBA"/>
</dbReference>
<evidence type="ECO:0000313" key="6">
    <source>
        <dbReference type="EMBL" id="CCD13347.1"/>
    </source>
</evidence>
<dbReference type="InterPro" id="IPR007529">
    <property type="entry name" value="Znf_HIT"/>
</dbReference>
<keyword evidence="1" id="KW-0479">Metal-binding</keyword>
<dbReference type="OMA" id="HEATRCM"/>
<dbReference type="GO" id="GO:0008270">
    <property type="term" value="F:zinc ion binding"/>
    <property type="evidence" value="ECO:0007669"/>
    <property type="project" value="UniProtKB-KW"/>
</dbReference>
<feature type="compositionally biased region" description="Basic residues" evidence="4">
    <location>
        <begin position="164"/>
        <end position="182"/>
    </location>
</feature>
<evidence type="ECO:0000256" key="4">
    <source>
        <dbReference type="SAM" id="MobiDB-lite"/>
    </source>
</evidence>
<evidence type="ECO:0000259" key="5">
    <source>
        <dbReference type="Pfam" id="PF04438"/>
    </source>
</evidence>
<feature type="compositionally biased region" description="Low complexity" evidence="4">
    <location>
        <begin position="142"/>
        <end position="163"/>
    </location>
</feature>